<dbReference type="Proteomes" id="UP001432180">
    <property type="component" value="Chromosome"/>
</dbReference>
<keyword evidence="1" id="KW-0812">Transmembrane</keyword>
<keyword evidence="1" id="KW-0472">Membrane</keyword>
<keyword evidence="3" id="KW-1185">Reference proteome</keyword>
<dbReference type="RefSeq" id="WP_328984765.1">
    <property type="nucleotide sequence ID" value="NZ_CP121472.1"/>
</dbReference>
<dbReference type="EMBL" id="CP121472">
    <property type="protein sequence ID" value="WPL19021.1"/>
    <property type="molecule type" value="Genomic_DNA"/>
</dbReference>
<sequence>MTAETPDKSDKAALRQWRRAFGIALTGVFAGVPWQIERVQPVFNIEVRSA</sequence>
<evidence type="ECO:0000313" key="3">
    <source>
        <dbReference type="Proteomes" id="UP001432180"/>
    </source>
</evidence>
<name>A0ABZ0SGW2_9GAMM</name>
<evidence type="ECO:0000256" key="1">
    <source>
        <dbReference type="SAM" id="Phobius"/>
    </source>
</evidence>
<gene>
    <name evidence="2" type="ORF">Thiowin_04125</name>
</gene>
<evidence type="ECO:0000313" key="2">
    <source>
        <dbReference type="EMBL" id="WPL19021.1"/>
    </source>
</evidence>
<keyword evidence="1" id="KW-1133">Transmembrane helix</keyword>
<accession>A0ABZ0SGW2</accession>
<feature type="transmembrane region" description="Helical" evidence="1">
    <location>
        <begin position="20"/>
        <end position="36"/>
    </location>
</feature>
<organism evidence="2 3">
    <name type="scientific">Thiorhodovibrio winogradskyi</name>
    <dbReference type="NCBI Taxonomy" id="77007"/>
    <lineage>
        <taxon>Bacteria</taxon>
        <taxon>Pseudomonadati</taxon>
        <taxon>Pseudomonadota</taxon>
        <taxon>Gammaproteobacteria</taxon>
        <taxon>Chromatiales</taxon>
        <taxon>Chromatiaceae</taxon>
        <taxon>Thiorhodovibrio</taxon>
    </lineage>
</organism>
<protein>
    <submittedName>
        <fullName evidence="2">Uncharacterized protein</fullName>
    </submittedName>
</protein>
<proteinExistence type="predicted"/>
<reference evidence="2 3" key="1">
    <citation type="journal article" date="2023" name="Microorganisms">
        <title>Thiorhodovibrio frisius and Trv. litoralis spp. nov., Two Novel Members from a Clade of Fastidious Purple Sulfur Bacteria That Exhibit Unique Red-Shifted Light-Harvesting Capabilities.</title>
        <authorList>
            <person name="Methner A."/>
            <person name="Kuzyk S.B."/>
            <person name="Petersen J."/>
            <person name="Bauer S."/>
            <person name="Brinkmann H."/>
            <person name="Sichau K."/>
            <person name="Wanner G."/>
            <person name="Wolf J."/>
            <person name="Neumann-Schaal M."/>
            <person name="Henke P."/>
            <person name="Tank M."/>
            <person name="Sproer C."/>
            <person name="Bunk B."/>
            <person name="Overmann J."/>
        </authorList>
    </citation>
    <scope>NUCLEOTIDE SEQUENCE [LARGE SCALE GENOMIC DNA]</scope>
    <source>
        <strain evidence="2 3">DSM 6702</strain>
    </source>
</reference>